<feature type="transmembrane region" description="Helical" evidence="1">
    <location>
        <begin position="34"/>
        <end position="54"/>
    </location>
</feature>
<reference evidence="3 4" key="1">
    <citation type="submission" date="2019-09" db="EMBL/GenBank/DDBJ databases">
        <title>Hybrid Assembly of the complete Genome of the Deep-Sea Bacterium Moritella marina from long Nanopore and Illumina reads.</title>
        <authorList>
            <person name="Magin S."/>
            <person name="Georgoulis A."/>
            <person name="Papadimitriou K."/>
            <person name="Iliakis G."/>
            <person name="Vorgias C.E."/>
        </authorList>
    </citation>
    <scope>NUCLEOTIDE SEQUENCE [LARGE SCALE GENOMIC DNA]</scope>
    <source>
        <strain evidence="3 4">MP-1</strain>
    </source>
</reference>
<dbReference type="SUPFAM" id="SSF103481">
    <property type="entry name" value="Multidrug resistance efflux transporter EmrE"/>
    <property type="match status" value="2"/>
</dbReference>
<keyword evidence="1" id="KW-0812">Transmembrane</keyword>
<dbReference type="AlphaFoldDB" id="A0A5J6WSD7"/>
<keyword evidence="1" id="KW-0472">Membrane</keyword>
<name>A0A5J6WSD7_MORMI</name>
<evidence type="ECO:0000259" key="2">
    <source>
        <dbReference type="Pfam" id="PF00892"/>
    </source>
</evidence>
<accession>A0A5J6WSD7</accession>
<feature type="transmembrane region" description="Helical" evidence="1">
    <location>
        <begin position="272"/>
        <end position="291"/>
    </location>
</feature>
<dbReference type="Pfam" id="PF00892">
    <property type="entry name" value="EamA"/>
    <property type="match status" value="2"/>
</dbReference>
<dbReference type="PANTHER" id="PTHR22911">
    <property type="entry name" value="ACYL-MALONYL CONDENSING ENZYME-RELATED"/>
    <property type="match status" value="1"/>
</dbReference>
<sequence>MKNQKKAMLFGLITVLLWSTVASAFKITLSHFEPIQMVLIASLTSIVLLTGIALQQKKIHLLKQYFVKQPLFYLTLGVINPFLYYLVLFKAYDLLPASQAQALNYTWAITLTLLSVPFLGQKIRKKDWVAILFSYTGALVIATKGDLLGLNFESPLGVAFALLSTLIWASYWIINAKNNNDPIVSLLLGFLLSLPFTLIATALLSDFNFNSVEGILGAIYIGLFEMGISFVLWLMAIKLATNTAQVSNLIFISPFISLFLLSAIVGEEIHPSTFIGLVTIIVGLVIQQINWRNKRRVAIAKE</sequence>
<gene>
    <name evidence="3" type="ORF">FR932_16445</name>
</gene>
<feature type="transmembrane region" description="Helical" evidence="1">
    <location>
        <begin position="249"/>
        <end position="266"/>
    </location>
</feature>
<feature type="transmembrane region" description="Helical" evidence="1">
    <location>
        <begin position="155"/>
        <end position="174"/>
    </location>
</feature>
<feature type="transmembrane region" description="Helical" evidence="1">
    <location>
        <begin position="217"/>
        <end position="237"/>
    </location>
</feature>
<keyword evidence="1" id="KW-1133">Transmembrane helix</keyword>
<dbReference type="Proteomes" id="UP000327424">
    <property type="component" value="Chromosome"/>
</dbReference>
<evidence type="ECO:0000256" key="1">
    <source>
        <dbReference type="SAM" id="Phobius"/>
    </source>
</evidence>
<dbReference type="RefSeq" id="WP_019442507.1">
    <property type="nucleotide sequence ID" value="NZ_ALOE01000032.1"/>
</dbReference>
<proteinExistence type="predicted"/>
<dbReference type="KEGG" id="mmaa:FR932_16445"/>
<feature type="domain" description="EamA" evidence="2">
    <location>
        <begin position="6"/>
        <end position="142"/>
    </location>
</feature>
<dbReference type="InterPro" id="IPR000620">
    <property type="entry name" value="EamA_dom"/>
</dbReference>
<organism evidence="3 4">
    <name type="scientific">Moritella marina ATCC 15381</name>
    <dbReference type="NCBI Taxonomy" id="1202962"/>
    <lineage>
        <taxon>Bacteria</taxon>
        <taxon>Pseudomonadati</taxon>
        <taxon>Pseudomonadota</taxon>
        <taxon>Gammaproteobacteria</taxon>
        <taxon>Alteromonadales</taxon>
        <taxon>Moritellaceae</taxon>
        <taxon>Moritella</taxon>
    </lineage>
</organism>
<feature type="transmembrane region" description="Helical" evidence="1">
    <location>
        <begin position="186"/>
        <end position="205"/>
    </location>
</feature>
<feature type="transmembrane region" description="Helical" evidence="1">
    <location>
        <begin position="66"/>
        <end position="87"/>
    </location>
</feature>
<evidence type="ECO:0000313" key="3">
    <source>
        <dbReference type="EMBL" id="QFI39312.1"/>
    </source>
</evidence>
<feature type="transmembrane region" description="Helical" evidence="1">
    <location>
        <begin position="102"/>
        <end position="120"/>
    </location>
</feature>
<dbReference type="GO" id="GO:0016020">
    <property type="term" value="C:membrane"/>
    <property type="evidence" value="ECO:0007669"/>
    <property type="project" value="InterPro"/>
</dbReference>
<dbReference type="EMBL" id="CP044399">
    <property type="protein sequence ID" value="QFI39312.1"/>
    <property type="molecule type" value="Genomic_DNA"/>
</dbReference>
<dbReference type="InterPro" id="IPR037185">
    <property type="entry name" value="EmrE-like"/>
</dbReference>
<keyword evidence="4" id="KW-1185">Reference proteome</keyword>
<dbReference type="OrthoDB" id="5729944at2"/>
<feature type="transmembrane region" description="Helical" evidence="1">
    <location>
        <begin position="127"/>
        <end position="143"/>
    </location>
</feature>
<protein>
    <submittedName>
        <fullName evidence="3">DMT family transporter</fullName>
    </submittedName>
</protein>
<feature type="domain" description="EamA" evidence="2">
    <location>
        <begin position="156"/>
        <end position="286"/>
    </location>
</feature>
<dbReference type="PANTHER" id="PTHR22911:SF137">
    <property type="entry name" value="SOLUTE CARRIER FAMILY 35 MEMBER G2-RELATED"/>
    <property type="match status" value="1"/>
</dbReference>
<evidence type="ECO:0000313" key="4">
    <source>
        <dbReference type="Proteomes" id="UP000327424"/>
    </source>
</evidence>